<evidence type="ECO:0000313" key="3">
    <source>
        <dbReference type="EMBL" id="EJF43748.1"/>
    </source>
</evidence>
<feature type="domain" description="AMP-binding enzyme C-terminal" evidence="2">
    <location>
        <begin position="400"/>
        <end position="475"/>
    </location>
</feature>
<dbReference type="PANTHER" id="PTHR43201:SF32">
    <property type="entry name" value="2-SUCCINYLBENZOATE--COA LIGASE, CHLOROPLASTIC_PEROXISOMAL"/>
    <property type="match status" value="1"/>
</dbReference>
<evidence type="ECO:0000259" key="2">
    <source>
        <dbReference type="Pfam" id="PF13193"/>
    </source>
</evidence>
<gene>
    <name evidence="3" type="ORF">HMPREF1318_0428</name>
</gene>
<evidence type="ECO:0000313" key="4">
    <source>
        <dbReference type="Proteomes" id="UP000002941"/>
    </source>
</evidence>
<dbReference type="Gene3D" id="3.30.300.30">
    <property type="match status" value="1"/>
</dbReference>
<proteinExistence type="predicted"/>
<dbReference type="EMBL" id="AKFT01000118">
    <property type="protein sequence ID" value="EJF43748.1"/>
    <property type="molecule type" value="Genomic_DNA"/>
</dbReference>
<dbReference type="Pfam" id="PF00501">
    <property type="entry name" value="AMP-binding"/>
    <property type="match status" value="1"/>
</dbReference>
<name>J1HEA1_9ACTO</name>
<dbReference type="eggNOG" id="COG0318">
    <property type="taxonomic scope" value="Bacteria"/>
</dbReference>
<dbReference type="Proteomes" id="UP000002941">
    <property type="component" value="Unassembled WGS sequence"/>
</dbReference>
<protein>
    <submittedName>
        <fullName evidence="3">Malonyl-CoA synthase family protein</fullName>
    </submittedName>
</protein>
<dbReference type="PATRIC" id="fig|1125718.3.peg.1588"/>
<evidence type="ECO:0000259" key="1">
    <source>
        <dbReference type="Pfam" id="PF00501"/>
    </source>
</evidence>
<dbReference type="InterPro" id="IPR025110">
    <property type="entry name" value="AMP-bd_C"/>
</dbReference>
<dbReference type="Gene3D" id="3.40.50.12780">
    <property type="entry name" value="N-terminal domain of ligase-like"/>
    <property type="match status" value="1"/>
</dbReference>
<dbReference type="GO" id="GO:0006631">
    <property type="term" value="P:fatty acid metabolic process"/>
    <property type="evidence" value="ECO:0007669"/>
    <property type="project" value="TreeGrafter"/>
</dbReference>
<comment type="caution">
    <text evidence="3">The sequence shown here is derived from an EMBL/GenBank/DDBJ whole genome shotgun (WGS) entry which is preliminary data.</text>
</comment>
<dbReference type="SUPFAM" id="SSF56801">
    <property type="entry name" value="Acetyl-CoA synthetase-like"/>
    <property type="match status" value="1"/>
</dbReference>
<sequence length="488" mass="49694">MCDPGVVSAPTPSPRTPRLVVGGNDEPHVARLHRALAEILADPLARATSAVGVEERAMGNGGHRPLLVPISPHEDPDAVRADLSQRLDGVPEHADVILRTSGSTTGTASLVAMSAAALIASARATHERLDGPGTWVLALPAHHVAGLQVLVRSIVAGTRPVIVDTTGGFEPGALAAALERTLKTGGPVYVSLVPTQLLRVLTNSDAAASLALADAVLVGGAATDPELLRRARAVRIRVVTTYGMSETGGGCVYDGVPLGGVRVSVENPDETGAGRIVLAGPVLAEGYVEARVPDAGAGRPDGVARGGAEPRVPDAAAADAAVAQTVPGGASATGGPPGAPHDGLFRQAIGAAFFRADPREFVTADRGRLETLPDGSARLTVLGRLDDLIVTGGIKVDPREVEQVLVALPGVARACVVGVPDEVWGSAVVAAVVPEAGARLDGEELRGLARAHLDGAHAPKRVLVVPDLPLRGPGKTDRRAVAAFLESV</sequence>
<organism evidence="3 4">
    <name type="scientific">Actinomyces massiliensis F0489</name>
    <dbReference type="NCBI Taxonomy" id="1125718"/>
    <lineage>
        <taxon>Bacteria</taxon>
        <taxon>Bacillati</taxon>
        <taxon>Actinomycetota</taxon>
        <taxon>Actinomycetes</taxon>
        <taxon>Actinomycetales</taxon>
        <taxon>Actinomycetaceae</taxon>
        <taxon>Actinomyces</taxon>
    </lineage>
</organism>
<dbReference type="InterPro" id="IPR042099">
    <property type="entry name" value="ANL_N_sf"/>
</dbReference>
<reference evidence="3 4" key="1">
    <citation type="submission" date="2012-05" db="EMBL/GenBank/DDBJ databases">
        <authorList>
            <person name="Harkins D.M."/>
            <person name="Madupu R."/>
            <person name="Durkin A.S."/>
            <person name="Torralba M."/>
            <person name="Methe B."/>
            <person name="Sutton G.G."/>
            <person name="Nelson K.E."/>
        </authorList>
    </citation>
    <scope>NUCLEOTIDE SEQUENCE [LARGE SCALE GENOMIC DNA]</scope>
    <source>
        <strain evidence="3 4">F0489</strain>
    </source>
</reference>
<dbReference type="Pfam" id="PF13193">
    <property type="entry name" value="AMP-binding_C"/>
    <property type="match status" value="1"/>
</dbReference>
<accession>J1HEA1</accession>
<keyword evidence="4" id="KW-1185">Reference proteome</keyword>
<dbReference type="GO" id="GO:0031956">
    <property type="term" value="F:medium-chain fatty acid-CoA ligase activity"/>
    <property type="evidence" value="ECO:0007669"/>
    <property type="project" value="TreeGrafter"/>
</dbReference>
<dbReference type="PANTHER" id="PTHR43201">
    <property type="entry name" value="ACYL-COA SYNTHETASE"/>
    <property type="match status" value="1"/>
</dbReference>
<dbReference type="InterPro" id="IPR000873">
    <property type="entry name" value="AMP-dep_synth/lig_dom"/>
</dbReference>
<feature type="domain" description="AMP-dependent synthetase/ligase" evidence="1">
    <location>
        <begin position="91"/>
        <end position="287"/>
    </location>
</feature>
<dbReference type="AlphaFoldDB" id="J1HEA1"/>
<dbReference type="InterPro" id="IPR045851">
    <property type="entry name" value="AMP-bd_C_sf"/>
</dbReference>